<keyword evidence="3 4" id="KW-0687">Ribonucleoprotein</keyword>
<dbReference type="InterPro" id="IPR013025">
    <property type="entry name" value="Ribosomal_uL23-like"/>
</dbReference>
<dbReference type="Gene3D" id="3.30.70.330">
    <property type="match status" value="1"/>
</dbReference>
<dbReference type="NCBIfam" id="NF004366">
    <property type="entry name" value="PRK05738.3-2"/>
    <property type="match status" value="1"/>
</dbReference>
<evidence type="ECO:0000256" key="3">
    <source>
        <dbReference type="ARBA" id="ARBA00023274"/>
    </source>
</evidence>
<gene>
    <name evidence="4 5" type="primary">rplW</name>
    <name evidence="5" type="ORF">GCM10007870_18340</name>
</gene>
<sequence length="113" mass="12408">MTTNTVMNAHKTAQNMSQETLYDVIRAPLITEKATLLSERNQVVFKVAPSATKPQIKVAVEKLFNVKVTGVSTLVQKGKVKRVKGRPGRRSDIKKAYVQLAEGQSIDLTAKLG</sequence>
<name>A0ABQ5WT83_9PROT</name>
<comment type="function">
    <text evidence="4">One of the early assembly proteins it binds 23S rRNA. One of the proteins that surrounds the polypeptide exit tunnel on the outside of the ribosome. Forms the main docking site for trigger factor binding to the ribosome.</text>
</comment>
<keyword evidence="2 4" id="KW-0689">Ribosomal protein</keyword>
<evidence type="ECO:0000256" key="4">
    <source>
        <dbReference type="HAMAP-Rule" id="MF_01369"/>
    </source>
</evidence>
<protein>
    <recommendedName>
        <fullName evidence="4">Large ribosomal subunit protein uL23</fullName>
    </recommendedName>
</protein>
<dbReference type="InterPro" id="IPR012677">
    <property type="entry name" value="Nucleotide-bd_a/b_plait_sf"/>
</dbReference>
<comment type="similarity">
    <text evidence="1 4">Belongs to the universal ribosomal protein uL23 family.</text>
</comment>
<comment type="caution">
    <text evidence="5">The sequence shown here is derived from an EMBL/GenBank/DDBJ whole genome shotgun (WGS) entry which is preliminary data.</text>
</comment>
<dbReference type="GO" id="GO:0005840">
    <property type="term" value="C:ribosome"/>
    <property type="evidence" value="ECO:0007669"/>
    <property type="project" value="UniProtKB-KW"/>
</dbReference>
<evidence type="ECO:0000313" key="5">
    <source>
        <dbReference type="EMBL" id="GLQ66250.1"/>
    </source>
</evidence>
<keyword evidence="4" id="KW-0694">RNA-binding</keyword>
<dbReference type="PANTHER" id="PTHR11620">
    <property type="entry name" value="60S RIBOSOMAL PROTEIN L23A"/>
    <property type="match status" value="1"/>
</dbReference>
<evidence type="ECO:0000256" key="2">
    <source>
        <dbReference type="ARBA" id="ARBA00022980"/>
    </source>
</evidence>
<dbReference type="Pfam" id="PF00276">
    <property type="entry name" value="Ribosomal_L23"/>
    <property type="match status" value="1"/>
</dbReference>
<evidence type="ECO:0000256" key="1">
    <source>
        <dbReference type="ARBA" id="ARBA00006700"/>
    </source>
</evidence>
<reference evidence="6" key="1">
    <citation type="journal article" date="2019" name="Int. J. Syst. Evol. Microbiol.">
        <title>The Global Catalogue of Microorganisms (GCM) 10K type strain sequencing project: providing services to taxonomists for standard genome sequencing and annotation.</title>
        <authorList>
            <consortium name="The Broad Institute Genomics Platform"/>
            <consortium name="The Broad Institute Genome Sequencing Center for Infectious Disease"/>
            <person name="Wu L."/>
            <person name="Ma J."/>
        </authorList>
    </citation>
    <scope>NUCLEOTIDE SEQUENCE [LARGE SCALE GENOMIC DNA]</scope>
    <source>
        <strain evidence="6">NBRC 3266</strain>
    </source>
</reference>
<accession>A0ABQ5WT83</accession>
<dbReference type="NCBIfam" id="NF004359">
    <property type="entry name" value="PRK05738.1-3"/>
    <property type="match status" value="1"/>
</dbReference>
<dbReference type="NCBIfam" id="NF004363">
    <property type="entry name" value="PRK05738.2-4"/>
    <property type="match status" value="1"/>
</dbReference>
<evidence type="ECO:0000313" key="6">
    <source>
        <dbReference type="Proteomes" id="UP001156629"/>
    </source>
</evidence>
<dbReference type="NCBIfam" id="NF004360">
    <property type="entry name" value="PRK05738.1-5"/>
    <property type="match status" value="1"/>
</dbReference>
<proteinExistence type="inferred from homology"/>
<dbReference type="SUPFAM" id="SSF54189">
    <property type="entry name" value="Ribosomal proteins S24e, L23 and L15e"/>
    <property type="match status" value="1"/>
</dbReference>
<organism evidence="5 6">
    <name type="scientific">Gluconobacter kondonii</name>
    <dbReference type="NCBI Taxonomy" id="941463"/>
    <lineage>
        <taxon>Bacteria</taxon>
        <taxon>Pseudomonadati</taxon>
        <taxon>Pseudomonadota</taxon>
        <taxon>Alphaproteobacteria</taxon>
        <taxon>Acetobacterales</taxon>
        <taxon>Acetobacteraceae</taxon>
        <taxon>Gluconobacter</taxon>
    </lineage>
</organism>
<dbReference type="Proteomes" id="UP001156629">
    <property type="component" value="Unassembled WGS sequence"/>
</dbReference>
<comment type="subunit">
    <text evidence="4">Part of the 50S ribosomal subunit. Contacts protein L29, and trigger factor when it is bound to the ribosome.</text>
</comment>
<dbReference type="InterPro" id="IPR012678">
    <property type="entry name" value="Ribosomal_uL23/eL15/eS24_sf"/>
</dbReference>
<dbReference type="EMBL" id="BSNV01000008">
    <property type="protein sequence ID" value="GLQ66250.1"/>
    <property type="molecule type" value="Genomic_DNA"/>
</dbReference>
<keyword evidence="6" id="KW-1185">Reference proteome</keyword>
<dbReference type="HAMAP" id="MF_01369_B">
    <property type="entry name" value="Ribosomal_uL23_B"/>
    <property type="match status" value="1"/>
</dbReference>
<keyword evidence="4" id="KW-0699">rRNA-binding</keyword>